<name>A0ABT5TZH0_9MICO</name>
<dbReference type="InterPro" id="IPR011032">
    <property type="entry name" value="GroES-like_sf"/>
</dbReference>
<keyword evidence="2" id="KW-0479">Metal-binding</keyword>
<proteinExistence type="inferred from homology"/>
<dbReference type="EMBL" id="JARACI010001096">
    <property type="protein sequence ID" value="MDD9207389.1"/>
    <property type="molecule type" value="Genomic_DNA"/>
</dbReference>
<gene>
    <name evidence="6" type="ORF">PU560_13065</name>
</gene>
<evidence type="ECO:0000256" key="2">
    <source>
        <dbReference type="ARBA" id="ARBA00022723"/>
    </source>
</evidence>
<dbReference type="GO" id="GO:0016491">
    <property type="term" value="F:oxidoreductase activity"/>
    <property type="evidence" value="ECO:0007669"/>
    <property type="project" value="UniProtKB-KW"/>
</dbReference>
<dbReference type="NCBIfam" id="TIGR03989">
    <property type="entry name" value="Rxyl_3153"/>
    <property type="match status" value="1"/>
</dbReference>
<sequence length="373" mass="39571">MKTQGAIIREVPGKYETAELELEEPRQGEITVKMVASGMCHTDDHIATGDMPFGMYPTCGGHEGVGVVVQVGPDTRGWSEGDHVVLSFLPACGKCRWCAHGMQNLCDRGANLMNGSRLDDADSFRMSLDGKPVGQMFGISTFSQYTTVDVDNAVKVPRAVPMESLCLLSCGVGTGWGSAVNQAGIYPGETVIVMGVGGIGMNAVQGAVHAGAGQVIAVDPVAFKREKAMEFGATHAVESIDEGAELARTFTNGQGADATIVTVGVTTPEHVSQAFASIRKAGTVVVTGVGDLSRTDLSLSPGEMTIFQKRLQGSLFGASNPTADIPWLVDLYTRGQLKLDELITHRYTLDQVAQGYEDMHAGKNIRGIVLYDD</sequence>
<evidence type="ECO:0000313" key="6">
    <source>
        <dbReference type="EMBL" id="MDD9207389.1"/>
    </source>
</evidence>
<evidence type="ECO:0000256" key="4">
    <source>
        <dbReference type="ARBA" id="ARBA00023027"/>
    </source>
</evidence>
<keyword evidence="7" id="KW-1185">Reference proteome</keyword>
<dbReference type="InterPro" id="IPR013149">
    <property type="entry name" value="ADH-like_C"/>
</dbReference>
<keyword evidence="6" id="KW-0560">Oxidoreductase</keyword>
<dbReference type="SUPFAM" id="SSF51735">
    <property type="entry name" value="NAD(P)-binding Rossmann-fold domains"/>
    <property type="match status" value="1"/>
</dbReference>
<evidence type="ECO:0000313" key="7">
    <source>
        <dbReference type="Proteomes" id="UP001165561"/>
    </source>
</evidence>
<dbReference type="Gene3D" id="3.40.50.720">
    <property type="entry name" value="NAD(P)-binding Rossmann-like Domain"/>
    <property type="match status" value="1"/>
</dbReference>
<dbReference type="Gene3D" id="3.90.180.10">
    <property type="entry name" value="Medium-chain alcohol dehydrogenases, catalytic domain"/>
    <property type="match status" value="1"/>
</dbReference>
<dbReference type="PANTHER" id="PTHR43880:SF12">
    <property type="entry name" value="ALCOHOL DEHYDROGENASE CLASS-3"/>
    <property type="match status" value="1"/>
</dbReference>
<accession>A0ABT5TZH0</accession>
<comment type="caution">
    <text evidence="6">The sequence shown here is derived from an EMBL/GenBank/DDBJ whole genome shotgun (WGS) entry which is preliminary data.</text>
</comment>
<dbReference type="Proteomes" id="UP001165561">
    <property type="component" value="Unassembled WGS sequence"/>
</dbReference>
<evidence type="ECO:0000256" key="3">
    <source>
        <dbReference type="ARBA" id="ARBA00022833"/>
    </source>
</evidence>
<dbReference type="InterPro" id="IPR036291">
    <property type="entry name" value="NAD(P)-bd_dom_sf"/>
</dbReference>
<dbReference type="Pfam" id="PF00107">
    <property type="entry name" value="ADH_zinc_N"/>
    <property type="match status" value="1"/>
</dbReference>
<evidence type="ECO:0000259" key="5">
    <source>
        <dbReference type="SMART" id="SM00829"/>
    </source>
</evidence>
<dbReference type="InterPro" id="IPR013154">
    <property type="entry name" value="ADH-like_N"/>
</dbReference>
<reference evidence="6" key="1">
    <citation type="submission" date="2023-02" db="EMBL/GenBank/DDBJ databases">
        <title>Georgenia sp.10Sc9-8, isolated from a soil sample collected from the Taklamakan desert.</title>
        <authorList>
            <person name="Liu S."/>
        </authorList>
    </citation>
    <scope>NUCLEOTIDE SEQUENCE</scope>
    <source>
        <strain evidence="6">10Sc9-8</strain>
    </source>
</reference>
<dbReference type="InterPro" id="IPR023921">
    <property type="entry name" value="ADH_Zn_actinomycetes"/>
</dbReference>
<dbReference type="PANTHER" id="PTHR43880">
    <property type="entry name" value="ALCOHOL DEHYDROGENASE"/>
    <property type="match status" value="1"/>
</dbReference>
<dbReference type="EC" id="1.1.99.36" evidence="6"/>
<dbReference type="SUPFAM" id="SSF50129">
    <property type="entry name" value="GroES-like"/>
    <property type="match status" value="2"/>
</dbReference>
<dbReference type="SMART" id="SM00829">
    <property type="entry name" value="PKS_ER"/>
    <property type="match status" value="1"/>
</dbReference>
<feature type="domain" description="Enoyl reductase (ER)" evidence="5">
    <location>
        <begin position="13"/>
        <end position="370"/>
    </location>
</feature>
<evidence type="ECO:0000256" key="1">
    <source>
        <dbReference type="ARBA" id="ARBA00008072"/>
    </source>
</evidence>
<dbReference type="Pfam" id="PF08240">
    <property type="entry name" value="ADH_N"/>
    <property type="match status" value="1"/>
</dbReference>
<dbReference type="InterPro" id="IPR020843">
    <property type="entry name" value="ER"/>
</dbReference>
<comment type="similarity">
    <text evidence="1">Belongs to the zinc-containing alcohol dehydrogenase family.</text>
</comment>
<organism evidence="6 7">
    <name type="scientific">Georgenia halotolerans</name>
    <dbReference type="NCBI Taxonomy" id="3028317"/>
    <lineage>
        <taxon>Bacteria</taxon>
        <taxon>Bacillati</taxon>
        <taxon>Actinomycetota</taxon>
        <taxon>Actinomycetes</taxon>
        <taxon>Micrococcales</taxon>
        <taxon>Bogoriellaceae</taxon>
        <taxon>Georgenia</taxon>
    </lineage>
</organism>
<keyword evidence="4" id="KW-0520">NAD</keyword>
<protein>
    <submittedName>
        <fullName evidence="6">NDMA-dependent alcohol dehydrogenase</fullName>
        <ecNumber evidence="6">1.1.99.36</ecNumber>
    </submittedName>
</protein>
<keyword evidence="3" id="KW-0862">Zinc</keyword>
<dbReference type="CDD" id="cd08279">
    <property type="entry name" value="Zn_ADH_class_III"/>
    <property type="match status" value="1"/>
</dbReference>